<dbReference type="Pfam" id="PF05932">
    <property type="entry name" value="CesT"/>
    <property type="match status" value="1"/>
</dbReference>
<comment type="caution">
    <text evidence="1">The sequence shown here is derived from an EMBL/GenBank/DDBJ whole genome shotgun (WGS) entry which is preliminary data.</text>
</comment>
<dbReference type="Proteomes" id="UP000664417">
    <property type="component" value="Unassembled WGS sequence"/>
</dbReference>
<name>A0A8J7QED3_9BACT</name>
<dbReference type="EMBL" id="JAFREP010000041">
    <property type="protein sequence ID" value="MBO1322689.1"/>
    <property type="molecule type" value="Genomic_DNA"/>
</dbReference>
<keyword evidence="2" id="KW-1185">Reference proteome</keyword>
<accession>A0A8J7QED3</accession>
<reference evidence="1" key="1">
    <citation type="submission" date="2021-03" db="EMBL/GenBank/DDBJ databases">
        <authorList>
            <person name="Wang G."/>
        </authorList>
    </citation>
    <scope>NUCLEOTIDE SEQUENCE</scope>
    <source>
        <strain evidence="1">KCTC 12899</strain>
    </source>
</reference>
<protein>
    <submittedName>
        <fullName evidence="1">Type III secretion system chaperone</fullName>
    </submittedName>
</protein>
<proteinExistence type="predicted"/>
<dbReference type="Gene3D" id="3.30.1460.10">
    <property type="match status" value="1"/>
</dbReference>
<dbReference type="SUPFAM" id="SSF69635">
    <property type="entry name" value="Type III secretory system chaperone-like"/>
    <property type="match status" value="1"/>
</dbReference>
<gene>
    <name evidence="1" type="ORF">J3U88_29715</name>
</gene>
<evidence type="ECO:0000313" key="2">
    <source>
        <dbReference type="Proteomes" id="UP000664417"/>
    </source>
</evidence>
<sequence>MMKQQLITQATELAESLHLEPPEFSEEGLGMLRFPEGIELNLQYLAADESCLLFVILGQLPERNRENIIEYAMTSNLFWRRTSGATLAYEKEYASMVLQDRLPLLELEPHILRETVEGMLETAELWTAIVKKSNEVAEEGNQNEAAKPLDAAQLMQQFDPRQFA</sequence>
<organism evidence="1 2">
    <name type="scientific">Acanthopleuribacter pedis</name>
    <dbReference type="NCBI Taxonomy" id="442870"/>
    <lineage>
        <taxon>Bacteria</taxon>
        <taxon>Pseudomonadati</taxon>
        <taxon>Acidobacteriota</taxon>
        <taxon>Holophagae</taxon>
        <taxon>Acanthopleuribacterales</taxon>
        <taxon>Acanthopleuribacteraceae</taxon>
        <taxon>Acanthopleuribacter</taxon>
    </lineage>
</organism>
<evidence type="ECO:0000313" key="1">
    <source>
        <dbReference type="EMBL" id="MBO1322689.1"/>
    </source>
</evidence>
<dbReference type="AlphaFoldDB" id="A0A8J7QED3"/>
<dbReference type="CDD" id="cd16364">
    <property type="entry name" value="T3SC_I-like"/>
    <property type="match status" value="1"/>
</dbReference>
<dbReference type="GO" id="GO:0030254">
    <property type="term" value="P:protein secretion by the type III secretion system"/>
    <property type="evidence" value="ECO:0007669"/>
    <property type="project" value="InterPro"/>
</dbReference>
<dbReference type="RefSeq" id="WP_207862662.1">
    <property type="nucleotide sequence ID" value="NZ_JAFREP010000041.1"/>
</dbReference>
<dbReference type="InterPro" id="IPR010261">
    <property type="entry name" value="Tir_chaperone"/>
</dbReference>